<dbReference type="InterPro" id="IPR000064">
    <property type="entry name" value="NLP_P60_dom"/>
</dbReference>
<dbReference type="InterPro" id="IPR051202">
    <property type="entry name" value="Peptidase_C40"/>
</dbReference>
<reference evidence="6" key="1">
    <citation type="journal article" date="2021" name="PeerJ">
        <title>Extensive microbial diversity within the chicken gut microbiome revealed by metagenomics and culture.</title>
        <authorList>
            <person name="Gilroy R."/>
            <person name="Ravi A."/>
            <person name="Getino M."/>
            <person name="Pursley I."/>
            <person name="Horton D.L."/>
            <person name="Alikhan N.F."/>
            <person name="Baker D."/>
            <person name="Gharbi K."/>
            <person name="Hall N."/>
            <person name="Watson M."/>
            <person name="Adriaenssens E.M."/>
            <person name="Foster-Nyarko E."/>
            <person name="Jarju S."/>
            <person name="Secka A."/>
            <person name="Antonio M."/>
            <person name="Oren A."/>
            <person name="Chaudhuri R.R."/>
            <person name="La Ragione R."/>
            <person name="Hildebrand F."/>
            <person name="Pallen M.J."/>
        </authorList>
    </citation>
    <scope>NUCLEOTIDE SEQUENCE</scope>
    <source>
        <strain evidence="6">ChiBcec16-3735</strain>
    </source>
</reference>
<dbReference type="GO" id="GO:0006508">
    <property type="term" value="P:proteolysis"/>
    <property type="evidence" value="ECO:0007669"/>
    <property type="project" value="UniProtKB-KW"/>
</dbReference>
<dbReference type="PANTHER" id="PTHR47053">
    <property type="entry name" value="MUREIN DD-ENDOPEPTIDASE MEPH-RELATED"/>
    <property type="match status" value="1"/>
</dbReference>
<evidence type="ECO:0000256" key="2">
    <source>
        <dbReference type="ARBA" id="ARBA00022670"/>
    </source>
</evidence>
<dbReference type="SUPFAM" id="SSF54001">
    <property type="entry name" value="Cysteine proteinases"/>
    <property type="match status" value="1"/>
</dbReference>
<protein>
    <submittedName>
        <fullName evidence="6">C40 family peptidase</fullName>
    </submittedName>
</protein>
<keyword evidence="2" id="KW-0645">Protease</keyword>
<accession>A0A9D2JM32</accession>
<comment type="caution">
    <text evidence="6">The sequence shown here is derived from an EMBL/GenBank/DDBJ whole genome shotgun (WGS) entry which is preliminary data.</text>
</comment>
<comment type="similarity">
    <text evidence="1">Belongs to the peptidase C40 family.</text>
</comment>
<dbReference type="PROSITE" id="PS51935">
    <property type="entry name" value="NLPC_P60"/>
    <property type="match status" value="1"/>
</dbReference>
<dbReference type="PANTHER" id="PTHR47053:SF1">
    <property type="entry name" value="MUREIN DD-ENDOPEPTIDASE MEPH-RELATED"/>
    <property type="match status" value="1"/>
</dbReference>
<evidence type="ECO:0000259" key="5">
    <source>
        <dbReference type="PROSITE" id="PS51935"/>
    </source>
</evidence>
<keyword evidence="4" id="KW-0788">Thiol protease</keyword>
<dbReference type="Gene3D" id="3.90.1720.10">
    <property type="entry name" value="endopeptidase domain like (from Nostoc punctiforme)"/>
    <property type="match status" value="1"/>
</dbReference>
<dbReference type="InterPro" id="IPR038765">
    <property type="entry name" value="Papain-like_cys_pep_sf"/>
</dbReference>
<dbReference type="EMBL" id="DXBJ01000005">
    <property type="protein sequence ID" value="HIZ57073.1"/>
    <property type="molecule type" value="Genomic_DNA"/>
</dbReference>
<keyword evidence="3" id="KW-0378">Hydrolase</keyword>
<feature type="domain" description="NlpC/P60" evidence="5">
    <location>
        <begin position="197"/>
        <end position="318"/>
    </location>
</feature>
<evidence type="ECO:0000256" key="3">
    <source>
        <dbReference type="ARBA" id="ARBA00022801"/>
    </source>
</evidence>
<sequence length="322" mass="35625">MRYALFNQPAVTIYDQPQTVGRDQEGRRFFPIGDQGLYGQSCQVLAEDSDELLVPVRTFYGYPGYVRRFELNVVTEKELRAYLAAPAVMAARSADLLDSPRVDGLFLQTVGRGARLRLASLPDGEETPAGWTRVLQVNGQPAWVWEQSLEPLCWEEDAVFAQREGLPFDDALAQALGTEPGRLVRRALDRWHGGSEEAFRRAVCETARKYLGVQYRWGGKAWDGVDCSGLVSDVYMQNGVLIYRNARIEPGWPMRAVPRSQAKPGDALYFPGHVALYLGQGMYIHATGAAASGGVVLNSLDPASAFYRADLDQKLTAVGTIF</sequence>
<evidence type="ECO:0000256" key="1">
    <source>
        <dbReference type="ARBA" id="ARBA00007074"/>
    </source>
</evidence>
<name>A0A9D2JM32_9FIRM</name>
<evidence type="ECO:0000256" key="4">
    <source>
        <dbReference type="ARBA" id="ARBA00022807"/>
    </source>
</evidence>
<dbReference type="Pfam" id="PF00877">
    <property type="entry name" value="NLPC_P60"/>
    <property type="match status" value="1"/>
</dbReference>
<organism evidence="6 7">
    <name type="scientific">Candidatus Faecalibacterium gallistercoris</name>
    <dbReference type="NCBI Taxonomy" id="2838579"/>
    <lineage>
        <taxon>Bacteria</taxon>
        <taxon>Bacillati</taxon>
        <taxon>Bacillota</taxon>
        <taxon>Clostridia</taxon>
        <taxon>Eubacteriales</taxon>
        <taxon>Oscillospiraceae</taxon>
        <taxon>Faecalibacterium</taxon>
    </lineage>
</organism>
<evidence type="ECO:0000313" key="7">
    <source>
        <dbReference type="Proteomes" id="UP000824065"/>
    </source>
</evidence>
<proteinExistence type="inferred from homology"/>
<reference evidence="6" key="2">
    <citation type="submission" date="2021-04" db="EMBL/GenBank/DDBJ databases">
        <authorList>
            <person name="Gilroy R."/>
        </authorList>
    </citation>
    <scope>NUCLEOTIDE SEQUENCE</scope>
    <source>
        <strain evidence="6">ChiBcec16-3735</strain>
    </source>
</reference>
<dbReference type="Proteomes" id="UP000824065">
    <property type="component" value="Unassembled WGS sequence"/>
</dbReference>
<evidence type="ECO:0000313" key="6">
    <source>
        <dbReference type="EMBL" id="HIZ57073.1"/>
    </source>
</evidence>
<dbReference type="GO" id="GO:0008234">
    <property type="term" value="F:cysteine-type peptidase activity"/>
    <property type="evidence" value="ECO:0007669"/>
    <property type="project" value="UniProtKB-KW"/>
</dbReference>
<gene>
    <name evidence="6" type="ORF">H9725_00565</name>
</gene>
<dbReference type="AlphaFoldDB" id="A0A9D2JM32"/>